<keyword evidence="1" id="KW-0472">Membrane</keyword>
<feature type="transmembrane region" description="Helical" evidence="1">
    <location>
        <begin position="7"/>
        <end position="25"/>
    </location>
</feature>
<feature type="transmembrane region" description="Helical" evidence="1">
    <location>
        <begin position="181"/>
        <end position="199"/>
    </location>
</feature>
<feature type="transmembrane region" description="Helical" evidence="1">
    <location>
        <begin position="109"/>
        <end position="131"/>
    </location>
</feature>
<dbReference type="EMBL" id="MIJE01000022">
    <property type="protein sequence ID" value="OEF97100.1"/>
    <property type="molecule type" value="Genomic_DNA"/>
</dbReference>
<dbReference type="STRING" id="766136.BHF68_05745"/>
<sequence length="271" mass="30252">MNNEIKKLIIVVLTTIFSLAIHAMAPITVDITEDMLSVVASKLTFIGTATLFFLVTYYIIASVFLKYESRLQGSKLNRALIFGGLVGGIWWVGMLEAVFALNSTYINEFILGLLDFLPIVLLCVLVAVFLVKEERHEHRSASVNSSVMIDVGIFTLIITVGRFFRYVSNVGGYSVDSMTPLMLWTIAFALIIGLNFAFLKSAAISVSVIKSALIFTLILFGLHYTMFVIFIPLVFKGMLFDLTMVLLYDLFLVFVASTVCFMAMKKRGKRL</sequence>
<evidence type="ECO:0000313" key="3">
    <source>
        <dbReference type="Proteomes" id="UP000094296"/>
    </source>
</evidence>
<feature type="transmembrane region" description="Helical" evidence="1">
    <location>
        <begin position="79"/>
        <end position="103"/>
    </location>
</feature>
<feature type="transmembrane region" description="Helical" evidence="1">
    <location>
        <begin position="245"/>
        <end position="264"/>
    </location>
</feature>
<keyword evidence="1" id="KW-1133">Transmembrane helix</keyword>
<feature type="transmembrane region" description="Helical" evidence="1">
    <location>
        <begin position="211"/>
        <end position="233"/>
    </location>
</feature>
<feature type="transmembrane region" description="Helical" evidence="1">
    <location>
        <begin position="45"/>
        <end position="67"/>
    </location>
</feature>
<comment type="caution">
    <text evidence="2">The sequence shown here is derived from an EMBL/GenBank/DDBJ whole genome shotgun (WGS) entry which is preliminary data.</text>
</comment>
<reference evidence="2 3" key="1">
    <citation type="submission" date="2016-09" db="EMBL/GenBank/DDBJ databases">
        <title>Draft genome sequence for the type strain of Desulfuribacillus alkaliarsenatis AHT28, an obligately anaerobic, sulfidogenic bacterium isolated from Russian soda lake sediments.</title>
        <authorList>
            <person name="Abin C.A."/>
            <person name="Hollibaugh J.T."/>
        </authorList>
    </citation>
    <scope>NUCLEOTIDE SEQUENCE [LARGE SCALE GENOMIC DNA]</scope>
    <source>
        <strain evidence="2 3">AHT28</strain>
    </source>
</reference>
<protein>
    <submittedName>
        <fullName evidence="2">Uncharacterized protein</fullName>
    </submittedName>
</protein>
<evidence type="ECO:0000256" key="1">
    <source>
        <dbReference type="SAM" id="Phobius"/>
    </source>
</evidence>
<feature type="transmembrane region" description="Helical" evidence="1">
    <location>
        <begin position="143"/>
        <end position="161"/>
    </location>
</feature>
<dbReference type="Proteomes" id="UP000094296">
    <property type="component" value="Unassembled WGS sequence"/>
</dbReference>
<proteinExistence type="predicted"/>
<gene>
    <name evidence="2" type="ORF">BHF68_05745</name>
</gene>
<accession>A0A1E5G294</accession>
<keyword evidence="1" id="KW-0812">Transmembrane</keyword>
<evidence type="ECO:0000313" key="2">
    <source>
        <dbReference type="EMBL" id="OEF97100.1"/>
    </source>
</evidence>
<name>A0A1E5G294_9FIRM</name>
<dbReference type="AlphaFoldDB" id="A0A1E5G294"/>
<dbReference type="RefSeq" id="WP_069643146.1">
    <property type="nucleotide sequence ID" value="NZ_MIJE01000022.1"/>
</dbReference>
<organism evidence="2 3">
    <name type="scientific">Desulfuribacillus alkaliarsenatis</name>
    <dbReference type="NCBI Taxonomy" id="766136"/>
    <lineage>
        <taxon>Bacteria</taxon>
        <taxon>Bacillati</taxon>
        <taxon>Bacillota</taxon>
        <taxon>Desulfuribacillia</taxon>
        <taxon>Desulfuribacillales</taxon>
        <taxon>Desulfuribacillaceae</taxon>
        <taxon>Desulfuribacillus</taxon>
    </lineage>
</organism>
<keyword evidence="3" id="KW-1185">Reference proteome</keyword>